<evidence type="ECO:0000313" key="11">
    <source>
        <dbReference type="EMBL" id="PJF17961.1"/>
    </source>
</evidence>
<keyword evidence="6" id="KW-1133">Transmembrane helix</keyword>
<keyword evidence="9" id="KW-0811">Translocation</keyword>
<comment type="caution">
    <text evidence="11">The sequence shown here is derived from an EMBL/GenBank/DDBJ whole genome shotgun (WGS) entry which is preliminary data.</text>
</comment>
<dbReference type="GO" id="GO:0042721">
    <property type="term" value="C:TIM22 mitochondrial import inner membrane insertion complex"/>
    <property type="evidence" value="ECO:0007669"/>
    <property type="project" value="UniProtKB-UniRule"/>
</dbReference>
<dbReference type="AlphaFoldDB" id="A0A2H9TJM5"/>
<keyword evidence="8" id="KW-0472">Membrane</keyword>
<evidence type="ECO:0000256" key="10">
    <source>
        <dbReference type="SAM" id="SignalP"/>
    </source>
</evidence>
<comment type="function">
    <text evidence="9">Essential core component of the TIM22 complex, a complex that mediates the import and insertion of multi-pass transmembrane proteins into the mitochondrial inner membrane. In the TIM22 complex, it constitutes the voltage-activated and signal-gated channel. Forms a twin-pore translocase that uses the membrane potential as external driving force in 2 voltage-dependent steps.</text>
</comment>
<keyword evidence="7 9" id="KW-0496">Mitochondrion</keyword>
<comment type="subcellular location">
    <subcellularLocation>
        <location evidence="1 9">Mitochondrion inner membrane</location>
        <topology evidence="1 9">Multi-pass membrane protein</topology>
    </subcellularLocation>
</comment>
<gene>
    <name evidence="11" type="ORF">PSACC_02195</name>
</gene>
<evidence type="ECO:0000256" key="6">
    <source>
        <dbReference type="ARBA" id="ARBA00022989"/>
    </source>
</evidence>
<reference evidence="11 12" key="1">
    <citation type="submission" date="2016-10" db="EMBL/GenBank/DDBJ databases">
        <title>The genome of Paramicrosporidium saccamoebae is the missing link in understanding Cryptomycota and Microsporidia evolution.</title>
        <authorList>
            <person name="Quandt C.A."/>
            <person name="Beaudet D."/>
            <person name="Corsaro D."/>
            <person name="Michel R."/>
            <person name="Corradi N."/>
            <person name="James T."/>
        </authorList>
    </citation>
    <scope>NUCLEOTIDE SEQUENCE [LARGE SCALE GENOMIC DNA]</scope>
    <source>
        <strain evidence="11 12">KSL3</strain>
    </source>
</reference>
<dbReference type="Pfam" id="PF02466">
    <property type="entry name" value="Tim17"/>
    <property type="match status" value="1"/>
</dbReference>
<evidence type="ECO:0000256" key="3">
    <source>
        <dbReference type="ARBA" id="ARBA00020722"/>
    </source>
</evidence>
<dbReference type="OrthoDB" id="75343at2759"/>
<dbReference type="GO" id="GO:0005198">
    <property type="term" value="F:structural molecule activity"/>
    <property type="evidence" value="ECO:0007669"/>
    <property type="project" value="EnsemblFungi"/>
</dbReference>
<keyword evidence="12" id="KW-1185">Reference proteome</keyword>
<sequence>MGFLFGGALGLFLSGMASTGPEAAMLGQQPAVGVKAQAKMILKEMGTRTWSSAKNFAYIAALFSGFECVVETYRAKHDMTNTLVAGCLTGGVLGAKSGPKSALLGCAGFAAFSAAIEHFMQDSPSDD</sequence>
<evidence type="ECO:0000256" key="1">
    <source>
        <dbReference type="ARBA" id="ARBA00004448"/>
    </source>
</evidence>
<evidence type="ECO:0000256" key="5">
    <source>
        <dbReference type="ARBA" id="ARBA00022792"/>
    </source>
</evidence>
<proteinExistence type="inferred from homology"/>
<dbReference type="GO" id="GO:0045039">
    <property type="term" value="P:protein insertion into mitochondrial inner membrane"/>
    <property type="evidence" value="ECO:0007669"/>
    <property type="project" value="UniProtKB-UniRule"/>
</dbReference>
<keyword evidence="9" id="KW-0813">Transport</keyword>
<accession>A0A2H9TJM5</accession>
<dbReference type="InterPro" id="IPR039175">
    <property type="entry name" value="TIM22"/>
</dbReference>
<dbReference type="EMBL" id="MTSL01000150">
    <property type="protein sequence ID" value="PJF17961.1"/>
    <property type="molecule type" value="Genomic_DNA"/>
</dbReference>
<dbReference type="GO" id="GO:0008320">
    <property type="term" value="F:protein transmembrane transporter activity"/>
    <property type="evidence" value="ECO:0007669"/>
    <property type="project" value="UniProtKB-UniRule"/>
</dbReference>
<keyword evidence="10" id="KW-0732">Signal</keyword>
<dbReference type="STRING" id="1246581.A0A2H9TJM5"/>
<evidence type="ECO:0000256" key="4">
    <source>
        <dbReference type="ARBA" id="ARBA00022692"/>
    </source>
</evidence>
<comment type="subunit">
    <text evidence="9">Component of the TIM22 complex.</text>
</comment>
<evidence type="ECO:0000256" key="7">
    <source>
        <dbReference type="ARBA" id="ARBA00023128"/>
    </source>
</evidence>
<dbReference type="PANTHER" id="PTHR14110">
    <property type="entry name" value="MITOCHONDRIAL IMPORT INNER MEMBRANE TRANSLOCASE SUBUNIT TIM22"/>
    <property type="match status" value="1"/>
</dbReference>
<organism evidence="11 12">
    <name type="scientific">Paramicrosporidium saccamoebae</name>
    <dbReference type="NCBI Taxonomy" id="1246581"/>
    <lineage>
        <taxon>Eukaryota</taxon>
        <taxon>Fungi</taxon>
        <taxon>Fungi incertae sedis</taxon>
        <taxon>Cryptomycota</taxon>
        <taxon>Cryptomycota incertae sedis</taxon>
        <taxon>Paramicrosporidium</taxon>
    </lineage>
</organism>
<evidence type="ECO:0000256" key="9">
    <source>
        <dbReference type="RuleBase" id="RU367038"/>
    </source>
</evidence>
<dbReference type="PANTHER" id="PTHR14110:SF0">
    <property type="entry name" value="MITOCHONDRIAL IMPORT INNER MEMBRANE TRANSLOCASE SUBUNIT TIM22"/>
    <property type="match status" value="1"/>
</dbReference>
<keyword evidence="5 9" id="KW-0999">Mitochondrion inner membrane</keyword>
<keyword evidence="9" id="KW-0653">Protein transport</keyword>
<feature type="chain" id="PRO_5014124968" description="Mitochondrial import inner membrane translocase subunit TIM22" evidence="10">
    <location>
        <begin position="20"/>
        <end position="127"/>
    </location>
</feature>
<dbReference type="Proteomes" id="UP000240830">
    <property type="component" value="Unassembled WGS sequence"/>
</dbReference>
<evidence type="ECO:0000256" key="2">
    <source>
        <dbReference type="ARBA" id="ARBA00008444"/>
    </source>
</evidence>
<protein>
    <recommendedName>
        <fullName evidence="3 9">Mitochondrial import inner membrane translocase subunit TIM22</fullName>
    </recommendedName>
</protein>
<dbReference type="GO" id="GO:0030943">
    <property type="term" value="F:mitochondrion targeting sequence binding"/>
    <property type="evidence" value="ECO:0007669"/>
    <property type="project" value="EnsemblFungi"/>
</dbReference>
<comment type="similarity">
    <text evidence="2 9">Belongs to the Tim17/Tim22/Tim23 family.</text>
</comment>
<keyword evidence="4" id="KW-0812">Transmembrane</keyword>
<name>A0A2H9TJM5_9FUNG</name>
<evidence type="ECO:0000313" key="12">
    <source>
        <dbReference type="Proteomes" id="UP000240830"/>
    </source>
</evidence>
<evidence type="ECO:0000256" key="8">
    <source>
        <dbReference type="ARBA" id="ARBA00023136"/>
    </source>
</evidence>
<feature type="signal peptide" evidence="10">
    <location>
        <begin position="1"/>
        <end position="19"/>
    </location>
</feature>